<dbReference type="STRING" id="1802271.A3C11_00980"/>
<dbReference type="CDD" id="cd00520">
    <property type="entry name" value="RRF"/>
    <property type="match status" value="1"/>
</dbReference>
<comment type="function">
    <text evidence="3">Responsible for the release of ribosomes from messenger RNA at the termination of protein biosynthesis. May increase the efficiency of translation by recycling ribosomes from one round of translation to another.</text>
</comment>
<keyword evidence="3" id="KW-0963">Cytoplasm</keyword>
<evidence type="ECO:0000256" key="2">
    <source>
        <dbReference type="ARBA" id="ARBA00022917"/>
    </source>
</evidence>
<dbReference type="EMBL" id="MHQJ01000030">
    <property type="protein sequence ID" value="OHA01034.1"/>
    <property type="molecule type" value="Genomic_DNA"/>
</dbReference>
<evidence type="ECO:0000259" key="6">
    <source>
        <dbReference type="Pfam" id="PF01765"/>
    </source>
</evidence>
<dbReference type="InterPro" id="IPR023584">
    <property type="entry name" value="Ribosome_recyc_fac_dom"/>
</dbReference>
<sequence>MQKVIDTIKPKLAEALEHLKREVASLRTGRATPALVEDLEVDYYGAKQHLKTLAAISVPEPRQIMISPWDKGAMEPIQKAIQQSNLGMNPIADSNGIRLVLPALNEERRKELIKLLSQKLEDGRIAIRKIREEAMKELDRVERDKQISKDDHFRGKGEIQKLVDETNKKTDDMGAQKEKEIMTV</sequence>
<dbReference type="Gene3D" id="1.10.132.20">
    <property type="entry name" value="Ribosome-recycling factor"/>
    <property type="match status" value="1"/>
</dbReference>
<dbReference type="NCBIfam" id="TIGR00496">
    <property type="entry name" value="frr"/>
    <property type="match status" value="1"/>
</dbReference>
<dbReference type="GO" id="GO:0043023">
    <property type="term" value="F:ribosomal large subunit binding"/>
    <property type="evidence" value="ECO:0007669"/>
    <property type="project" value="TreeGrafter"/>
</dbReference>
<feature type="coiled-coil region" evidence="4">
    <location>
        <begin position="113"/>
        <end position="151"/>
    </location>
</feature>
<keyword evidence="4" id="KW-0175">Coiled coil</keyword>
<comment type="caution">
    <text evidence="7">The sequence shown here is derived from an EMBL/GenBank/DDBJ whole genome shotgun (WGS) entry which is preliminary data.</text>
</comment>
<comment type="subcellular location">
    <subcellularLocation>
        <location evidence="3">Cytoplasm</location>
    </subcellularLocation>
</comment>
<evidence type="ECO:0000256" key="1">
    <source>
        <dbReference type="ARBA" id="ARBA00005912"/>
    </source>
</evidence>
<evidence type="ECO:0000313" key="7">
    <source>
        <dbReference type="EMBL" id="OHA01034.1"/>
    </source>
</evidence>
<evidence type="ECO:0000256" key="5">
    <source>
        <dbReference type="SAM" id="MobiDB-lite"/>
    </source>
</evidence>
<dbReference type="GO" id="GO:0006415">
    <property type="term" value="P:translational termination"/>
    <property type="evidence" value="ECO:0007669"/>
    <property type="project" value="UniProtKB-UniRule"/>
</dbReference>
<dbReference type="Gene3D" id="3.30.1360.40">
    <property type="match status" value="1"/>
</dbReference>
<reference evidence="7 8" key="1">
    <citation type="journal article" date="2016" name="Nat. Commun.">
        <title>Thousands of microbial genomes shed light on interconnected biogeochemical processes in an aquifer system.</title>
        <authorList>
            <person name="Anantharaman K."/>
            <person name="Brown C.T."/>
            <person name="Hug L.A."/>
            <person name="Sharon I."/>
            <person name="Castelle C.J."/>
            <person name="Probst A.J."/>
            <person name="Thomas B.C."/>
            <person name="Singh A."/>
            <person name="Wilkins M.J."/>
            <person name="Karaoz U."/>
            <person name="Brodie E.L."/>
            <person name="Williams K.H."/>
            <person name="Hubbard S.S."/>
            <person name="Banfield J.F."/>
        </authorList>
    </citation>
    <scope>NUCLEOTIDE SEQUENCE [LARGE SCALE GENOMIC DNA]</scope>
</reference>
<dbReference type="InterPro" id="IPR036191">
    <property type="entry name" value="RRF_sf"/>
</dbReference>
<dbReference type="GO" id="GO:0005737">
    <property type="term" value="C:cytoplasm"/>
    <property type="evidence" value="ECO:0007669"/>
    <property type="project" value="UniProtKB-SubCell"/>
</dbReference>
<evidence type="ECO:0000256" key="3">
    <source>
        <dbReference type="HAMAP-Rule" id="MF_00040"/>
    </source>
</evidence>
<evidence type="ECO:0000256" key="4">
    <source>
        <dbReference type="SAM" id="Coils"/>
    </source>
</evidence>
<dbReference type="PANTHER" id="PTHR20982">
    <property type="entry name" value="RIBOSOME RECYCLING FACTOR"/>
    <property type="match status" value="1"/>
</dbReference>
<protein>
    <recommendedName>
        <fullName evidence="3">Ribosome-recycling factor</fullName>
        <shortName evidence="3">RRF</shortName>
    </recommendedName>
    <alternativeName>
        <fullName evidence="3">Ribosome-releasing factor</fullName>
    </alternativeName>
</protein>
<dbReference type="Pfam" id="PF01765">
    <property type="entry name" value="RRF"/>
    <property type="match status" value="1"/>
</dbReference>
<dbReference type="FunFam" id="3.30.1360.40:FF:000001">
    <property type="entry name" value="Ribosome-recycling factor"/>
    <property type="match status" value="1"/>
</dbReference>
<keyword evidence="2 3" id="KW-0648">Protein biosynthesis</keyword>
<accession>A0A1G2KP60</accession>
<organism evidence="7 8">
    <name type="scientific">Candidatus Sungbacteria bacterium RIFCSPHIGHO2_02_FULL_49_12</name>
    <dbReference type="NCBI Taxonomy" id="1802271"/>
    <lineage>
        <taxon>Bacteria</taxon>
        <taxon>Candidatus Sungiibacteriota</taxon>
    </lineage>
</organism>
<dbReference type="HAMAP" id="MF_00040">
    <property type="entry name" value="RRF"/>
    <property type="match status" value="1"/>
</dbReference>
<gene>
    <name evidence="3" type="primary">frr</name>
    <name evidence="7" type="ORF">A3C11_00980</name>
</gene>
<feature type="region of interest" description="Disordered" evidence="5">
    <location>
        <begin position="164"/>
        <end position="184"/>
    </location>
</feature>
<dbReference type="SUPFAM" id="SSF55194">
    <property type="entry name" value="Ribosome recycling factor, RRF"/>
    <property type="match status" value="1"/>
</dbReference>
<feature type="domain" description="Ribosome recycling factor" evidence="6">
    <location>
        <begin position="19"/>
        <end position="182"/>
    </location>
</feature>
<evidence type="ECO:0000313" key="8">
    <source>
        <dbReference type="Proteomes" id="UP000177362"/>
    </source>
</evidence>
<dbReference type="AlphaFoldDB" id="A0A1G2KP60"/>
<dbReference type="PANTHER" id="PTHR20982:SF3">
    <property type="entry name" value="MITOCHONDRIAL RIBOSOME RECYCLING FACTOR PSEUDO 1"/>
    <property type="match status" value="1"/>
</dbReference>
<comment type="similarity">
    <text evidence="1 3">Belongs to the RRF family.</text>
</comment>
<proteinExistence type="inferred from homology"/>
<dbReference type="InterPro" id="IPR002661">
    <property type="entry name" value="Ribosome_recyc_fac"/>
</dbReference>
<dbReference type="Proteomes" id="UP000177362">
    <property type="component" value="Unassembled WGS sequence"/>
</dbReference>
<name>A0A1G2KP60_9BACT</name>